<reference evidence="12" key="1">
    <citation type="submission" date="2018-06" db="EMBL/GenBank/DDBJ databases">
        <authorList>
            <person name="Zhirakovskaya E."/>
        </authorList>
    </citation>
    <scope>NUCLEOTIDE SEQUENCE</scope>
</reference>
<feature type="transmembrane region" description="Helical" evidence="9">
    <location>
        <begin position="152"/>
        <end position="175"/>
    </location>
</feature>
<dbReference type="PROSITE" id="PS00211">
    <property type="entry name" value="ABC_TRANSPORTER_1"/>
    <property type="match status" value="1"/>
</dbReference>
<evidence type="ECO:0000256" key="5">
    <source>
        <dbReference type="ARBA" id="ARBA00022840"/>
    </source>
</evidence>
<evidence type="ECO:0000256" key="8">
    <source>
        <dbReference type="SAM" id="MobiDB-lite"/>
    </source>
</evidence>
<evidence type="ECO:0000256" key="1">
    <source>
        <dbReference type="ARBA" id="ARBA00004141"/>
    </source>
</evidence>
<evidence type="ECO:0000256" key="3">
    <source>
        <dbReference type="ARBA" id="ARBA00022692"/>
    </source>
</evidence>
<dbReference type="EMBL" id="UOEM01000079">
    <property type="protein sequence ID" value="VAW14760.1"/>
    <property type="molecule type" value="Genomic_DNA"/>
</dbReference>
<dbReference type="InterPro" id="IPR011527">
    <property type="entry name" value="ABC1_TM_dom"/>
</dbReference>
<dbReference type="GO" id="GO:0005524">
    <property type="term" value="F:ATP binding"/>
    <property type="evidence" value="ECO:0007669"/>
    <property type="project" value="UniProtKB-KW"/>
</dbReference>
<proteinExistence type="predicted"/>
<dbReference type="Gene3D" id="3.40.50.300">
    <property type="entry name" value="P-loop containing nucleotide triphosphate hydrolases"/>
    <property type="match status" value="1"/>
</dbReference>
<dbReference type="PROSITE" id="PS50893">
    <property type="entry name" value="ABC_TRANSPORTER_2"/>
    <property type="match status" value="1"/>
</dbReference>
<dbReference type="CDD" id="cd03253">
    <property type="entry name" value="ABCC_ATM1_transporter"/>
    <property type="match status" value="1"/>
</dbReference>
<feature type="transmembrane region" description="Helical" evidence="9">
    <location>
        <begin position="297"/>
        <end position="317"/>
    </location>
</feature>
<keyword evidence="5 12" id="KW-0067">ATP-binding</keyword>
<evidence type="ECO:0000256" key="7">
    <source>
        <dbReference type="ARBA" id="ARBA00023136"/>
    </source>
</evidence>
<dbReference type="InterPro" id="IPR027417">
    <property type="entry name" value="P-loop_NTPase"/>
</dbReference>
<evidence type="ECO:0000256" key="2">
    <source>
        <dbReference type="ARBA" id="ARBA00022448"/>
    </source>
</evidence>
<dbReference type="SMART" id="SM00382">
    <property type="entry name" value="AAA"/>
    <property type="match status" value="1"/>
</dbReference>
<dbReference type="PANTHER" id="PTHR24221">
    <property type="entry name" value="ATP-BINDING CASSETTE SUB-FAMILY B"/>
    <property type="match status" value="1"/>
</dbReference>
<feature type="transmembrane region" description="Helical" evidence="9">
    <location>
        <begin position="273"/>
        <end position="291"/>
    </location>
</feature>
<gene>
    <name evidence="12" type="ORF">MNBD_ALPHA09-1528</name>
</gene>
<dbReference type="CDD" id="cd18582">
    <property type="entry name" value="ABC_6TM_ATM1_ABCB7"/>
    <property type="match status" value="1"/>
</dbReference>
<accession>A0A3B0TCZ2</accession>
<name>A0A3B0TCZ2_9ZZZZ</name>
<evidence type="ECO:0000256" key="6">
    <source>
        <dbReference type="ARBA" id="ARBA00022989"/>
    </source>
</evidence>
<dbReference type="SUPFAM" id="SSF90123">
    <property type="entry name" value="ABC transporter transmembrane region"/>
    <property type="match status" value="1"/>
</dbReference>
<feature type="domain" description="ABC transporter" evidence="10">
    <location>
        <begin position="360"/>
        <end position="594"/>
    </location>
</feature>
<dbReference type="PANTHER" id="PTHR24221:SF654">
    <property type="entry name" value="ATP-BINDING CASSETTE SUB-FAMILY B MEMBER 6"/>
    <property type="match status" value="1"/>
</dbReference>
<feature type="region of interest" description="Disordered" evidence="8">
    <location>
        <begin position="616"/>
        <end position="656"/>
    </location>
</feature>
<dbReference type="PROSITE" id="PS50929">
    <property type="entry name" value="ABC_TM1F"/>
    <property type="match status" value="1"/>
</dbReference>
<dbReference type="InterPro" id="IPR039421">
    <property type="entry name" value="Type_1_exporter"/>
</dbReference>
<dbReference type="InterPro" id="IPR003593">
    <property type="entry name" value="AAA+_ATPase"/>
</dbReference>
<evidence type="ECO:0000256" key="9">
    <source>
        <dbReference type="SAM" id="Phobius"/>
    </source>
</evidence>
<dbReference type="InterPro" id="IPR003439">
    <property type="entry name" value="ABC_transporter-like_ATP-bd"/>
</dbReference>
<feature type="domain" description="ABC transmembrane type-1" evidence="11">
    <location>
        <begin position="40"/>
        <end position="326"/>
    </location>
</feature>
<dbReference type="InterPro" id="IPR036640">
    <property type="entry name" value="ABC1_TM_sf"/>
</dbReference>
<feature type="transmembrane region" description="Helical" evidence="9">
    <location>
        <begin position="72"/>
        <end position="97"/>
    </location>
</feature>
<evidence type="ECO:0000259" key="10">
    <source>
        <dbReference type="PROSITE" id="PS50893"/>
    </source>
</evidence>
<dbReference type="Gene3D" id="1.20.1560.10">
    <property type="entry name" value="ABC transporter type 1, transmembrane domain"/>
    <property type="match status" value="1"/>
</dbReference>
<dbReference type="AlphaFoldDB" id="A0A3B0TCZ2"/>
<evidence type="ECO:0000259" key="11">
    <source>
        <dbReference type="PROSITE" id="PS50929"/>
    </source>
</evidence>
<dbReference type="GO" id="GO:0016887">
    <property type="term" value="F:ATP hydrolysis activity"/>
    <property type="evidence" value="ECO:0007669"/>
    <property type="project" value="InterPro"/>
</dbReference>
<feature type="transmembrane region" description="Helical" evidence="9">
    <location>
        <begin position="39"/>
        <end position="60"/>
    </location>
</feature>
<protein>
    <submittedName>
        <fullName evidence="12">Efflux ABC transporter, permease/ATP-binding protein mlr7818</fullName>
    </submittedName>
</protein>
<sequence length="656" mass="70563">MKRLPPGPAGERPEASLKTFLALLKNVWPDDRPDLKIRVVLALVALLLSKVISGIAPFFYKNAVDVLSASGVDAVILVPVGLIVAAGVARIFVVAFAQARDAFAARVVQHAVRRVAITTFRHIHNLSLRFHLERRTGGLSRVIERGNNAIDIIIRFLLFNTVPTLVEILIVGGILAVYLSWTFTAVLFATIIAYVAFTAMVTEWRVAIRRQMNEADTEAYGKAVDSLLNYETVKYFGNETHEAKRFDASMAEYEDAAVRTTTSLSVLNAGQTLIFTAGMTICMLMAGFGVADGSLTVGDFVLVNAYFIQIYIPLNFLGTVHREVKQGLVDLERLFNLQSKAPEIRDVTGAPELAVTGGAITFEAVAFSYDADRQILDALDFTVPAGRTYAIVGPSGVGKSTISRLLYRFYDPNSGRILIDGQDISEVTQQSLRAAIGMVPQDTVLFNDTIGYNIAYGRPGATAEEIVAAARAAQVDDFVSKLPAGYDTLVGERGLKLSGGEKQRVAIARTILKAPPILILDEATSALDSFTEREIQSALAAVSRGRTTLVIAHRLSTIIDADQILVLKAGRVAERGRHDQLLAMDGLYAALWRRQLEAAEAEAIVSMAAGAFPGGLNGPSGPSGNVDTGDTPAPGVVLSDALDEEPEALMPPPGPK</sequence>
<dbReference type="GO" id="GO:0140359">
    <property type="term" value="F:ABC-type transporter activity"/>
    <property type="evidence" value="ECO:0007669"/>
    <property type="project" value="InterPro"/>
</dbReference>
<comment type="subcellular location">
    <subcellularLocation>
        <location evidence="1">Membrane</location>
        <topology evidence="1">Multi-pass membrane protein</topology>
    </subcellularLocation>
</comment>
<evidence type="ECO:0000256" key="4">
    <source>
        <dbReference type="ARBA" id="ARBA00022741"/>
    </source>
</evidence>
<dbReference type="FunFam" id="3.40.50.300:FF:000186">
    <property type="entry name" value="ATP-binding cassette sub-family B member 7, mitochondrial"/>
    <property type="match status" value="1"/>
</dbReference>
<dbReference type="SUPFAM" id="SSF52540">
    <property type="entry name" value="P-loop containing nucleoside triphosphate hydrolases"/>
    <property type="match status" value="1"/>
</dbReference>
<dbReference type="GO" id="GO:0016020">
    <property type="term" value="C:membrane"/>
    <property type="evidence" value="ECO:0007669"/>
    <property type="project" value="UniProtKB-SubCell"/>
</dbReference>
<feature type="transmembrane region" description="Helical" evidence="9">
    <location>
        <begin position="181"/>
        <end position="202"/>
    </location>
</feature>
<dbReference type="InterPro" id="IPR017871">
    <property type="entry name" value="ABC_transporter-like_CS"/>
</dbReference>
<keyword evidence="7 9" id="KW-0472">Membrane</keyword>
<dbReference type="Pfam" id="PF00664">
    <property type="entry name" value="ABC_membrane"/>
    <property type="match status" value="1"/>
</dbReference>
<dbReference type="Pfam" id="PF00005">
    <property type="entry name" value="ABC_tran"/>
    <property type="match status" value="1"/>
</dbReference>
<keyword evidence="2" id="KW-0813">Transport</keyword>
<keyword evidence="6 9" id="KW-1133">Transmembrane helix</keyword>
<evidence type="ECO:0000313" key="12">
    <source>
        <dbReference type="EMBL" id="VAW14760.1"/>
    </source>
</evidence>
<keyword evidence="3 9" id="KW-0812">Transmembrane</keyword>
<keyword evidence="4" id="KW-0547">Nucleotide-binding</keyword>
<organism evidence="12">
    <name type="scientific">hydrothermal vent metagenome</name>
    <dbReference type="NCBI Taxonomy" id="652676"/>
    <lineage>
        <taxon>unclassified sequences</taxon>
        <taxon>metagenomes</taxon>
        <taxon>ecological metagenomes</taxon>
    </lineage>
</organism>